<evidence type="ECO:0000256" key="6">
    <source>
        <dbReference type="ARBA" id="ARBA00044550"/>
    </source>
</evidence>
<dbReference type="Gene3D" id="3.40.50.300">
    <property type="entry name" value="P-loop containing nucleotide triphosphate hydrolases"/>
    <property type="match status" value="2"/>
</dbReference>
<accession>A0A927MGC8</accession>
<keyword evidence="1" id="KW-0547">Nucleotide-binding</keyword>
<dbReference type="PROSITE" id="PS51192">
    <property type="entry name" value="HELICASE_ATP_BIND_1"/>
    <property type="match status" value="1"/>
</dbReference>
<reference evidence="9" key="1">
    <citation type="submission" date="2020-10" db="EMBL/GenBank/DDBJ databases">
        <title>Genomic Encyclopedia of Type Strains, Phase IV (KMG-IV): sequencing the most valuable type-strain genomes for metagenomic binning, comparative biology and taxonomic classification.</title>
        <authorList>
            <person name="Goeker M."/>
        </authorList>
    </citation>
    <scope>NUCLEOTIDE SEQUENCE</scope>
    <source>
        <strain evidence="9">DSM 13886</strain>
    </source>
</reference>
<dbReference type="Pfam" id="PF16124">
    <property type="entry name" value="RecQ_Zn_bind"/>
    <property type="match status" value="1"/>
</dbReference>
<dbReference type="GO" id="GO:0043590">
    <property type="term" value="C:bacterial nucleoid"/>
    <property type="evidence" value="ECO:0007669"/>
    <property type="project" value="TreeGrafter"/>
</dbReference>
<keyword evidence="2 9" id="KW-0378">Hydrolase</keyword>
<dbReference type="Proteomes" id="UP000658225">
    <property type="component" value="Unassembled WGS sequence"/>
</dbReference>
<evidence type="ECO:0000313" key="10">
    <source>
        <dbReference type="Proteomes" id="UP000658225"/>
    </source>
</evidence>
<evidence type="ECO:0000313" key="9">
    <source>
        <dbReference type="EMBL" id="MBE1554090.1"/>
    </source>
</evidence>
<dbReference type="InterPro" id="IPR014001">
    <property type="entry name" value="Helicase_ATP-bd"/>
</dbReference>
<dbReference type="AlphaFoldDB" id="A0A927MGC8"/>
<dbReference type="PROSITE" id="PS51194">
    <property type="entry name" value="HELICASE_CTER"/>
    <property type="match status" value="1"/>
</dbReference>
<dbReference type="GO" id="GO:0005524">
    <property type="term" value="F:ATP binding"/>
    <property type="evidence" value="ECO:0007669"/>
    <property type="project" value="UniProtKB-KW"/>
</dbReference>
<dbReference type="GO" id="GO:0005737">
    <property type="term" value="C:cytoplasm"/>
    <property type="evidence" value="ECO:0007669"/>
    <property type="project" value="TreeGrafter"/>
</dbReference>
<feature type="domain" description="Helicase ATP-binding" evidence="7">
    <location>
        <begin position="24"/>
        <end position="191"/>
    </location>
</feature>
<sequence>MDIRGILKEKFGFDEFRPGQEDVIRDVITGKDTIAILPTGMGKSLCYQLPAYAMDGQVLIISPLVSLMEDQVAAMKRQGEKRVVALNSFLSYSEKQRIMAEMGQYKFVFISPEMLVQKNVTSHFQTTNVTLLVVDEAHCISQWGFDFRPDYLRIGEFFSGSNRPTVLALTATADDKVIADMTRYLQLKSPTIHRHSVDRPNISYSMVKVNSEGEKTEWIKERTLSTAGPGIIYVASRKRADELASILQQQNVSSASYHAGKEQEDRAFIQEQFINGEIHWICATNAFGMGIHKDDVRQIIHEHVPQAIAGYIQEVGRAGRDGDLSAATLLYSPDDEGRMRFIIQENFPKEREIRYYERLIAENIPSSEAAEMASIHETGKRVIDYYLERMTIEEAILLMDELIREKEAQLQKMLRLIYTNQCIRKEVLACFGENLHSKSKSCCSVCGIEDDRWLMDMKSIVYNKKCMGWQERLIAILG</sequence>
<dbReference type="GO" id="GO:0043138">
    <property type="term" value="F:3'-5' DNA helicase activity"/>
    <property type="evidence" value="ECO:0007669"/>
    <property type="project" value="TreeGrafter"/>
</dbReference>
<organism evidence="9 10">
    <name type="scientific">Sporosarcina limicola</name>
    <dbReference type="NCBI Taxonomy" id="34101"/>
    <lineage>
        <taxon>Bacteria</taxon>
        <taxon>Bacillati</taxon>
        <taxon>Bacillota</taxon>
        <taxon>Bacilli</taxon>
        <taxon>Bacillales</taxon>
        <taxon>Caryophanaceae</taxon>
        <taxon>Sporosarcina</taxon>
    </lineage>
</organism>
<evidence type="ECO:0000256" key="4">
    <source>
        <dbReference type="ARBA" id="ARBA00022840"/>
    </source>
</evidence>
<feature type="domain" description="Helicase C-terminal" evidence="8">
    <location>
        <begin position="201"/>
        <end position="372"/>
    </location>
</feature>
<proteinExistence type="predicted"/>
<dbReference type="GO" id="GO:0009378">
    <property type="term" value="F:four-way junction helicase activity"/>
    <property type="evidence" value="ECO:0007669"/>
    <property type="project" value="TreeGrafter"/>
</dbReference>
<evidence type="ECO:0000256" key="3">
    <source>
        <dbReference type="ARBA" id="ARBA00022806"/>
    </source>
</evidence>
<keyword evidence="3 9" id="KW-0347">Helicase</keyword>
<dbReference type="InterPro" id="IPR011545">
    <property type="entry name" value="DEAD/DEAH_box_helicase_dom"/>
</dbReference>
<evidence type="ECO:0000256" key="1">
    <source>
        <dbReference type="ARBA" id="ARBA00022741"/>
    </source>
</evidence>
<evidence type="ECO:0000259" key="8">
    <source>
        <dbReference type="PROSITE" id="PS51194"/>
    </source>
</evidence>
<dbReference type="NCBIfam" id="TIGR00614">
    <property type="entry name" value="recQ_fam"/>
    <property type="match status" value="1"/>
</dbReference>
<dbReference type="GO" id="GO:0003676">
    <property type="term" value="F:nucleic acid binding"/>
    <property type="evidence" value="ECO:0007669"/>
    <property type="project" value="InterPro"/>
</dbReference>
<keyword evidence="10" id="KW-1185">Reference proteome</keyword>
<dbReference type="GO" id="GO:0006310">
    <property type="term" value="P:DNA recombination"/>
    <property type="evidence" value="ECO:0007669"/>
    <property type="project" value="InterPro"/>
</dbReference>
<dbReference type="GO" id="GO:0030894">
    <property type="term" value="C:replisome"/>
    <property type="evidence" value="ECO:0007669"/>
    <property type="project" value="TreeGrafter"/>
</dbReference>
<dbReference type="PANTHER" id="PTHR13710">
    <property type="entry name" value="DNA HELICASE RECQ FAMILY MEMBER"/>
    <property type="match status" value="1"/>
</dbReference>
<dbReference type="SMART" id="SM00487">
    <property type="entry name" value="DEXDc"/>
    <property type="match status" value="1"/>
</dbReference>
<dbReference type="CDD" id="cd17920">
    <property type="entry name" value="DEXHc_RecQ"/>
    <property type="match status" value="1"/>
</dbReference>
<dbReference type="PANTHER" id="PTHR13710:SF84">
    <property type="entry name" value="ATP-DEPENDENT DNA HELICASE RECS-RELATED"/>
    <property type="match status" value="1"/>
</dbReference>
<gene>
    <name evidence="9" type="ORF">H4683_001165</name>
</gene>
<dbReference type="InterPro" id="IPR001650">
    <property type="entry name" value="Helicase_C-like"/>
</dbReference>
<protein>
    <recommendedName>
        <fullName evidence="5">ATP-dependent DNA helicase RecQ</fullName>
    </recommendedName>
    <alternativeName>
        <fullName evidence="6">DNA 3'-5' helicase RecQ</fullName>
    </alternativeName>
</protein>
<dbReference type="EMBL" id="JADBEL010000004">
    <property type="protein sequence ID" value="MBE1554090.1"/>
    <property type="molecule type" value="Genomic_DNA"/>
</dbReference>
<dbReference type="RefSeq" id="WP_192597879.1">
    <property type="nucleotide sequence ID" value="NZ_JADBEL010000004.1"/>
</dbReference>
<name>A0A927MGC8_9BACL</name>
<evidence type="ECO:0000259" key="7">
    <source>
        <dbReference type="PROSITE" id="PS51192"/>
    </source>
</evidence>
<dbReference type="Pfam" id="PF00271">
    <property type="entry name" value="Helicase_C"/>
    <property type="match status" value="1"/>
</dbReference>
<dbReference type="InterPro" id="IPR032284">
    <property type="entry name" value="RecQ_Zn-bd"/>
</dbReference>
<dbReference type="InterPro" id="IPR027417">
    <property type="entry name" value="P-loop_NTPase"/>
</dbReference>
<dbReference type="SMART" id="SM00490">
    <property type="entry name" value="HELICc"/>
    <property type="match status" value="1"/>
</dbReference>
<keyword evidence="4" id="KW-0067">ATP-binding</keyword>
<comment type="caution">
    <text evidence="9">The sequence shown here is derived from an EMBL/GenBank/DDBJ whole genome shotgun (WGS) entry which is preliminary data.</text>
</comment>
<dbReference type="GO" id="GO:0006281">
    <property type="term" value="P:DNA repair"/>
    <property type="evidence" value="ECO:0007669"/>
    <property type="project" value="TreeGrafter"/>
</dbReference>
<dbReference type="SUPFAM" id="SSF52540">
    <property type="entry name" value="P-loop containing nucleoside triphosphate hydrolases"/>
    <property type="match status" value="1"/>
</dbReference>
<evidence type="ECO:0000256" key="5">
    <source>
        <dbReference type="ARBA" id="ARBA00044535"/>
    </source>
</evidence>
<dbReference type="InterPro" id="IPR004589">
    <property type="entry name" value="DNA_helicase_ATP-dep_RecQ"/>
</dbReference>
<dbReference type="Pfam" id="PF00270">
    <property type="entry name" value="DEAD"/>
    <property type="match status" value="1"/>
</dbReference>
<dbReference type="GO" id="GO:0016787">
    <property type="term" value="F:hydrolase activity"/>
    <property type="evidence" value="ECO:0007669"/>
    <property type="project" value="UniProtKB-KW"/>
</dbReference>
<evidence type="ECO:0000256" key="2">
    <source>
        <dbReference type="ARBA" id="ARBA00022801"/>
    </source>
</evidence>